<dbReference type="GO" id="GO:0003677">
    <property type="term" value="F:DNA binding"/>
    <property type="evidence" value="ECO:0007669"/>
    <property type="project" value="InterPro"/>
</dbReference>
<dbReference type="SUPFAM" id="SSF52540">
    <property type="entry name" value="P-loop containing nucleoside triphosphate hydrolases"/>
    <property type="match status" value="1"/>
</dbReference>
<keyword evidence="1 3" id="KW-0547">Nucleotide-binding</keyword>
<dbReference type="InterPro" id="IPR050206">
    <property type="entry name" value="FtsK/SpoIIIE/SftA"/>
</dbReference>
<evidence type="ECO:0000256" key="1">
    <source>
        <dbReference type="ARBA" id="ARBA00022741"/>
    </source>
</evidence>
<name>A0A0M0GGJ4_SPOGL</name>
<reference evidence="6" key="1">
    <citation type="submission" date="2015-07" db="EMBL/GenBank/DDBJ databases">
        <title>Fjat-10036 dsm4.</title>
        <authorList>
            <person name="Liu B."/>
            <person name="Wang J."/>
            <person name="Zhu Y."/>
            <person name="Liu G."/>
            <person name="Chen Q."/>
            <person name="Chen Z."/>
            <person name="Lan J."/>
            <person name="Che J."/>
            <person name="Ge C."/>
            <person name="Shi H."/>
            <person name="Pan Z."/>
            <person name="Liu X."/>
        </authorList>
    </citation>
    <scope>NUCLEOTIDE SEQUENCE [LARGE SCALE GENOMIC DNA]</scope>
    <source>
        <strain evidence="6">DSM 4</strain>
    </source>
</reference>
<dbReference type="PANTHER" id="PTHR22683">
    <property type="entry name" value="SPORULATION PROTEIN RELATED"/>
    <property type="match status" value="1"/>
</dbReference>
<accession>A0A0M0GGJ4</accession>
<organism evidence="5 6">
    <name type="scientific">Sporosarcina globispora</name>
    <name type="common">Bacillus globisporus</name>
    <dbReference type="NCBI Taxonomy" id="1459"/>
    <lineage>
        <taxon>Bacteria</taxon>
        <taxon>Bacillati</taxon>
        <taxon>Bacillota</taxon>
        <taxon>Bacilli</taxon>
        <taxon>Bacillales</taxon>
        <taxon>Caryophanaceae</taxon>
        <taxon>Sporosarcina</taxon>
    </lineage>
</organism>
<keyword evidence="2 3" id="KW-0067">ATP-binding</keyword>
<evidence type="ECO:0000313" key="5">
    <source>
        <dbReference type="EMBL" id="KON88908.1"/>
    </source>
</evidence>
<dbReference type="Gene3D" id="3.40.50.300">
    <property type="entry name" value="P-loop containing nucleotide triphosphate hydrolases"/>
    <property type="match status" value="1"/>
</dbReference>
<dbReference type="OrthoDB" id="2511091at2"/>
<feature type="binding site" evidence="3">
    <location>
        <begin position="177"/>
        <end position="184"/>
    </location>
    <ligand>
        <name>ATP</name>
        <dbReference type="ChEBI" id="CHEBI:30616"/>
    </ligand>
</feature>
<keyword evidence="6" id="KW-1185">Reference proteome</keyword>
<dbReference type="Proteomes" id="UP000037109">
    <property type="component" value="Unassembled WGS sequence"/>
</dbReference>
<dbReference type="InterPro" id="IPR002543">
    <property type="entry name" value="FtsK_dom"/>
</dbReference>
<dbReference type="RefSeq" id="WP_053436290.1">
    <property type="nucleotide sequence ID" value="NZ_LGUF01000007.1"/>
</dbReference>
<dbReference type="EMBL" id="LGUF01000007">
    <property type="protein sequence ID" value="KON88908.1"/>
    <property type="molecule type" value="Genomic_DNA"/>
</dbReference>
<dbReference type="InterPro" id="IPR027417">
    <property type="entry name" value="P-loop_NTPase"/>
</dbReference>
<dbReference type="AlphaFoldDB" id="A0A0M0GGJ4"/>
<sequence length="426" mass="48852">MVEWLAFPLLVAGAAAIPKGSNERKSIQTIFENTGYGITNKKGEPQFPKFKKKYPIVDGNEEIGTKYVFQIPLGLPATKMAEMEKKVHFFSDGLSRPVLVEFKAWVIPKDPRKYLVIKVFKKDIPDLFPYKLVPECPVYPEDHKKAGENLWVIPLGKVLEGMLWHDFEKIPHMTVAGTTRFGKTVFLKVLVTYLIEYHPQDVELYIIDLKGGLEFGRYKLLEQVKGVASNPMEAAIMLEGIHNQMQEEYKYFQENFYTNISNTPIKKRKFIIVDEAAQLAPEKWMKKPQKEMLGACQYFLGEITRIGGGLGYREVFCTQYPTSDTLPRSIKQNSDGKVTFRLPSGYASEVAIDERGAEELPSDVKGRGLYKTHELQKMQVPLLEDHDMWKRLERYQVPQSMKGAPEHVVEYREKEEQAGEDLVKFG</sequence>
<dbReference type="GO" id="GO:0005524">
    <property type="term" value="F:ATP binding"/>
    <property type="evidence" value="ECO:0007669"/>
    <property type="project" value="UniProtKB-UniRule"/>
</dbReference>
<dbReference type="Pfam" id="PF01580">
    <property type="entry name" value="FtsK_SpoIIIE"/>
    <property type="match status" value="1"/>
</dbReference>
<feature type="domain" description="FtsK" evidence="4">
    <location>
        <begin position="159"/>
        <end position="349"/>
    </location>
</feature>
<dbReference type="PANTHER" id="PTHR22683:SF1">
    <property type="entry name" value="TYPE VII SECRETION SYSTEM PROTEIN ESSC"/>
    <property type="match status" value="1"/>
</dbReference>
<dbReference type="PROSITE" id="PS50901">
    <property type="entry name" value="FTSK"/>
    <property type="match status" value="1"/>
</dbReference>
<evidence type="ECO:0000256" key="2">
    <source>
        <dbReference type="ARBA" id="ARBA00022840"/>
    </source>
</evidence>
<evidence type="ECO:0000313" key="6">
    <source>
        <dbReference type="Proteomes" id="UP000037109"/>
    </source>
</evidence>
<gene>
    <name evidence="5" type="ORF">AF332_20320</name>
</gene>
<dbReference type="STRING" id="1459.AF332_20320"/>
<evidence type="ECO:0000256" key="3">
    <source>
        <dbReference type="PROSITE-ProRule" id="PRU00289"/>
    </source>
</evidence>
<dbReference type="PATRIC" id="fig|1459.3.peg.4482"/>
<protein>
    <recommendedName>
        <fullName evidence="4">FtsK domain-containing protein</fullName>
    </recommendedName>
</protein>
<proteinExistence type="predicted"/>
<comment type="caution">
    <text evidence="5">The sequence shown here is derived from an EMBL/GenBank/DDBJ whole genome shotgun (WGS) entry which is preliminary data.</text>
</comment>
<evidence type="ECO:0000259" key="4">
    <source>
        <dbReference type="PROSITE" id="PS50901"/>
    </source>
</evidence>